<reference evidence="1 2" key="1">
    <citation type="journal article" date="2015" name="Genome Biol. Evol.">
        <title>Characterization of Three Mycobacterium spp. with Potential Use in Bioremediation by Genome Sequencing and Comparative Genomics.</title>
        <authorList>
            <person name="Das S."/>
            <person name="Pettersson B.M."/>
            <person name="Behra P.R."/>
            <person name="Ramesh M."/>
            <person name="Dasgupta S."/>
            <person name="Bhattacharya A."/>
            <person name="Kirsebom L.A."/>
        </authorList>
    </citation>
    <scope>NUCLEOTIDE SEQUENCE [LARGE SCALE GENOMIC DNA]</scope>
    <source>
        <strain evidence="1 2">DSM 44219</strain>
    </source>
</reference>
<organism evidence="1 2">
    <name type="scientific">Mycolicibacterium chubuense</name>
    <name type="common">Mycobacterium chubuense</name>
    <dbReference type="NCBI Taxonomy" id="1800"/>
    <lineage>
        <taxon>Bacteria</taxon>
        <taxon>Bacillati</taxon>
        <taxon>Actinomycetota</taxon>
        <taxon>Actinomycetes</taxon>
        <taxon>Mycobacteriales</taxon>
        <taxon>Mycobacteriaceae</taxon>
        <taxon>Mycolicibacterium</taxon>
    </lineage>
</organism>
<proteinExistence type="predicted"/>
<name>A0A0J6WNI8_MYCCU</name>
<dbReference type="OrthoDB" id="7876709at2"/>
<dbReference type="Proteomes" id="UP000036176">
    <property type="component" value="Unassembled WGS sequence"/>
</dbReference>
<comment type="caution">
    <text evidence="1">The sequence shown here is derived from an EMBL/GenBank/DDBJ whole genome shotgun (WGS) entry which is preliminary data.</text>
</comment>
<dbReference type="RefSeq" id="WP_048417045.1">
    <property type="nucleotide sequence ID" value="NZ_JYNX01000019.1"/>
</dbReference>
<protein>
    <submittedName>
        <fullName evidence="1">Uncharacterized protein</fullName>
    </submittedName>
</protein>
<evidence type="ECO:0000313" key="1">
    <source>
        <dbReference type="EMBL" id="KMO84144.1"/>
    </source>
</evidence>
<keyword evidence="2" id="KW-1185">Reference proteome</keyword>
<dbReference type="EMBL" id="JYNX01000019">
    <property type="protein sequence ID" value="KMO84144.1"/>
    <property type="molecule type" value="Genomic_DNA"/>
</dbReference>
<dbReference type="PATRIC" id="fig|1800.3.peg.952"/>
<dbReference type="AlphaFoldDB" id="A0A0J6WNI8"/>
<gene>
    <name evidence="1" type="ORF">MCHUDSM44219_00950</name>
</gene>
<accession>A0A0J6WNI8</accession>
<evidence type="ECO:0000313" key="2">
    <source>
        <dbReference type="Proteomes" id="UP000036176"/>
    </source>
</evidence>
<sequence length="123" mass="13863">MIDYSKFPGLAGVYLEDSYVLEIVETPQQIVFRLDAVLTPESPAYHPPRPGEHYCYAAANLVFPDVAVVEWIRRTEKHFTDATGEEDLGNIDILQDEGDGFIVEGDWGRLRIVGRQPILKLTS</sequence>